<sequence>MEEVDSRSMDINRRLRKFTWRIENFSSIEDKKLYSNNFDVGDTRWRLLIFPKGNRADYLSIYVDVADSATLPCGWSRYAQFRLAVVNQIDRKSSITKVARHEFNAKENDRGFTRFLPLSELHDPKKGYLMDDACLVEADISTDGTIDWESHEFIVEARSDELKCMEADCGKAEIDSQKTLVTKPEETTTPSPAILAAPIVASSPGQDKANSTGQNLPTAQSSSQSETIEPEDPSGKDMDSFFTSLESKLALSNTVSSEEEAKEALAKIEKALNMDPANFYDSGEFSPLNQAFKILSNFDCSSTLTIEQKNQLLAMEENFKELPDRAAKAVQDKNLVTEKESVKLTLTRNLERSVIKFKEAKAEVKQVEQKIAALHEQVDEAQKKRENILAELKQIFKISKELKMELEALEKQWPEYEAKAKLAEEEEKTVEAEWGRMKDFISSMCSFATTAPGTTNYLSDKTDKENTLNGIFRISEISCPVSTSTSAGSIFKFGASENGSTLNNGSVASSPFSFSSLMPSLVSNNGQCSSSSSTNYMSFTTNSDTLAAATTSTNSNVNAASTTASTEASVSSFTAATVFKFASSGDPSASVSTLSATSGEATEAKTQDTSSGNVPIIPFGSTSAFPTSGSNIICGTSAVTGTVSSTSGCTTAVVTSFGNSSFSGTSSNITNSRSGFVSSTFSTGTNPGNGIFSGTSATTDTGSSVFGGTSLSIASTGSSIFSSIPAITSTGSNLFLLQRPHQ</sequence>
<dbReference type="GeneID" id="111294403"/>
<evidence type="ECO:0000259" key="4">
    <source>
        <dbReference type="PROSITE" id="PS50144"/>
    </source>
</evidence>
<dbReference type="CDD" id="cd00121">
    <property type="entry name" value="MATH"/>
    <property type="match status" value="1"/>
</dbReference>
<dbReference type="OrthoDB" id="974022at2759"/>
<dbReference type="PANTHER" id="PTHR46236:SF35">
    <property type="entry name" value="MATH DOMAIN-CONTAINING PROTEIN"/>
    <property type="match status" value="1"/>
</dbReference>
<dbReference type="AlphaFoldDB" id="A0A6P5YT74"/>
<dbReference type="InterPro" id="IPR008974">
    <property type="entry name" value="TRAF-like"/>
</dbReference>
<dbReference type="PANTHER" id="PTHR46236">
    <property type="entry name" value="TRAF-LIKE SUPERFAMILY PROTEIN"/>
    <property type="match status" value="1"/>
</dbReference>
<name>A0A6P5YT74_DURZI</name>
<dbReference type="PROSITE" id="PS50144">
    <property type="entry name" value="MATH"/>
    <property type="match status" value="1"/>
</dbReference>
<dbReference type="SUPFAM" id="SSF49599">
    <property type="entry name" value="TRAF domain-like"/>
    <property type="match status" value="1"/>
</dbReference>
<feature type="coiled-coil region" evidence="2">
    <location>
        <begin position="350"/>
        <end position="426"/>
    </location>
</feature>
<feature type="region of interest" description="Disordered" evidence="3">
    <location>
        <begin position="202"/>
        <end position="240"/>
    </location>
</feature>
<dbReference type="InterPro" id="IPR050804">
    <property type="entry name" value="MCC"/>
</dbReference>
<feature type="compositionally biased region" description="Polar residues" evidence="3">
    <location>
        <begin position="203"/>
        <end position="227"/>
    </location>
</feature>
<evidence type="ECO:0000313" key="6">
    <source>
        <dbReference type="RefSeq" id="XP_022743430.1"/>
    </source>
</evidence>
<dbReference type="SMART" id="SM00061">
    <property type="entry name" value="MATH"/>
    <property type="match status" value="1"/>
</dbReference>
<keyword evidence="1 2" id="KW-0175">Coiled coil</keyword>
<organism evidence="5 6">
    <name type="scientific">Durio zibethinus</name>
    <name type="common">Durian</name>
    <dbReference type="NCBI Taxonomy" id="66656"/>
    <lineage>
        <taxon>Eukaryota</taxon>
        <taxon>Viridiplantae</taxon>
        <taxon>Streptophyta</taxon>
        <taxon>Embryophyta</taxon>
        <taxon>Tracheophyta</taxon>
        <taxon>Spermatophyta</taxon>
        <taxon>Magnoliopsida</taxon>
        <taxon>eudicotyledons</taxon>
        <taxon>Gunneridae</taxon>
        <taxon>Pentapetalae</taxon>
        <taxon>rosids</taxon>
        <taxon>malvids</taxon>
        <taxon>Malvales</taxon>
        <taxon>Malvaceae</taxon>
        <taxon>Helicteroideae</taxon>
        <taxon>Durio</taxon>
    </lineage>
</organism>
<dbReference type="FunFam" id="2.60.210.10:FF:000005">
    <property type="entry name" value="Ubiquitin carboxyl-terminal hydrolase 13"/>
    <property type="match status" value="1"/>
</dbReference>
<feature type="domain" description="MATH" evidence="4">
    <location>
        <begin position="15"/>
        <end position="140"/>
    </location>
</feature>
<dbReference type="KEGG" id="dzi:111294403"/>
<accession>A0A6P5YT74</accession>
<dbReference type="RefSeq" id="XP_022743430.1">
    <property type="nucleotide sequence ID" value="XM_022887695.1"/>
</dbReference>
<dbReference type="Proteomes" id="UP000515121">
    <property type="component" value="Unplaced"/>
</dbReference>
<dbReference type="InterPro" id="IPR002083">
    <property type="entry name" value="MATH/TRAF_dom"/>
</dbReference>
<evidence type="ECO:0000256" key="3">
    <source>
        <dbReference type="SAM" id="MobiDB-lite"/>
    </source>
</evidence>
<keyword evidence="5" id="KW-1185">Reference proteome</keyword>
<reference evidence="6" key="1">
    <citation type="submission" date="2025-08" db="UniProtKB">
        <authorList>
            <consortium name="RefSeq"/>
        </authorList>
    </citation>
    <scope>IDENTIFICATION</scope>
    <source>
        <tissue evidence="6">Fruit stalk</tissue>
    </source>
</reference>
<dbReference type="Gene3D" id="2.60.210.10">
    <property type="entry name" value="Apoptosis, Tumor Necrosis Factor Receptor Associated Protein 2, Chain A"/>
    <property type="match status" value="1"/>
</dbReference>
<gene>
    <name evidence="6" type="primary">LOC111294403</name>
</gene>
<evidence type="ECO:0000313" key="5">
    <source>
        <dbReference type="Proteomes" id="UP000515121"/>
    </source>
</evidence>
<proteinExistence type="predicted"/>
<evidence type="ECO:0000256" key="2">
    <source>
        <dbReference type="SAM" id="Coils"/>
    </source>
</evidence>
<dbReference type="Pfam" id="PF22486">
    <property type="entry name" value="MATH_2"/>
    <property type="match status" value="1"/>
</dbReference>
<evidence type="ECO:0000256" key="1">
    <source>
        <dbReference type="ARBA" id="ARBA00023054"/>
    </source>
</evidence>
<protein>
    <submittedName>
        <fullName evidence="6">Nuclear pore complex protein NUP1-like isoform X1</fullName>
    </submittedName>
</protein>